<keyword evidence="3" id="KW-1185">Reference proteome</keyword>
<accession>A0A9P6QHX4</accession>
<proteinExistence type="predicted"/>
<comment type="caution">
    <text evidence="2">The sequence shown here is derived from an EMBL/GenBank/DDBJ whole genome shotgun (WGS) entry which is preliminary data.</text>
</comment>
<evidence type="ECO:0000313" key="3">
    <source>
        <dbReference type="Proteomes" id="UP000807716"/>
    </source>
</evidence>
<feature type="compositionally biased region" description="Basic residues" evidence="1">
    <location>
        <begin position="8"/>
        <end position="19"/>
    </location>
</feature>
<feature type="region of interest" description="Disordered" evidence="1">
    <location>
        <begin position="212"/>
        <end position="234"/>
    </location>
</feature>
<reference evidence="2" key="1">
    <citation type="journal article" date="2020" name="Fungal Divers.">
        <title>Resolving the Mortierellaceae phylogeny through synthesis of multi-gene phylogenetics and phylogenomics.</title>
        <authorList>
            <person name="Vandepol N."/>
            <person name="Liber J."/>
            <person name="Desiro A."/>
            <person name="Na H."/>
            <person name="Kennedy M."/>
            <person name="Barry K."/>
            <person name="Grigoriev I.V."/>
            <person name="Miller A.N."/>
            <person name="O'Donnell K."/>
            <person name="Stajich J.E."/>
            <person name="Bonito G."/>
        </authorList>
    </citation>
    <scope>NUCLEOTIDE SEQUENCE</scope>
    <source>
        <strain evidence="2">BC1065</strain>
    </source>
</reference>
<protein>
    <submittedName>
        <fullName evidence="2">Uncharacterized protein</fullName>
    </submittedName>
</protein>
<organism evidence="2 3">
    <name type="scientific">Actinomortierella ambigua</name>
    <dbReference type="NCBI Taxonomy" id="1343610"/>
    <lineage>
        <taxon>Eukaryota</taxon>
        <taxon>Fungi</taxon>
        <taxon>Fungi incertae sedis</taxon>
        <taxon>Mucoromycota</taxon>
        <taxon>Mortierellomycotina</taxon>
        <taxon>Mortierellomycetes</taxon>
        <taxon>Mortierellales</taxon>
        <taxon>Mortierellaceae</taxon>
        <taxon>Actinomortierella</taxon>
    </lineage>
</organism>
<feature type="region of interest" description="Disordered" evidence="1">
    <location>
        <begin position="1"/>
        <end position="93"/>
    </location>
</feature>
<dbReference type="OrthoDB" id="2435510at2759"/>
<dbReference type="Proteomes" id="UP000807716">
    <property type="component" value="Unassembled WGS sequence"/>
</dbReference>
<evidence type="ECO:0000313" key="2">
    <source>
        <dbReference type="EMBL" id="KAG0265920.1"/>
    </source>
</evidence>
<name>A0A9P6QHX4_9FUNG</name>
<dbReference type="AlphaFoldDB" id="A0A9P6QHX4"/>
<dbReference type="EMBL" id="JAAAJB010000105">
    <property type="protein sequence ID" value="KAG0265920.1"/>
    <property type="molecule type" value="Genomic_DNA"/>
</dbReference>
<gene>
    <name evidence="2" type="ORF">DFQ27_000284</name>
</gene>
<sequence length="234" mass="25917">MMQTPQKNMRKSNSYHRRSLSCVPAPATDGSYRSTVGRFFDEASEGELSDGQSASPARRSRHMHRKSESGVIVEGDDAASTDPSDEARDSMSKLSLGGKLGKVNVVPATGARRSLLSEALNSQASPNRLEQNAQRRRVLKSMRRYSMDVSEMNFNIAAPNSRSPGMPSVGEGATLMDGRQEFRDVPTVRYLRNPYHAAVKTKLQSSAFRTPYVSRRGGEDDAEAPDWFAEDRVW</sequence>
<evidence type="ECO:0000256" key="1">
    <source>
        <dbReference type="SAM" id="MobiDB-lite"/>
    </source>
</evidence>